<dbReference type="InterPro" id="IPR036864">
    <property type="entry name" value="Zn2-C6_fun-type_DNA-bd_sf"/>
</dbReference>
<feature type="domain" description="Zn(2)-C6 fungal-type" evidence="2">
    <location>
        <begin position="59"/>
        <end position="92"/>
    </location>
</feature>
<dbReference type="GO" id="GO:0008270">
    <property type="term" value="F:zinc ion binding"/>
    <property type="evidence" value="ECO:0007669"/>
    <property type="project" value="InterPro"/>
</dbReference>
<feature type="region of interest" description="Disordered" evidence="1">
    <location>
        <begin position="101"/>
        <end position="123"/>
    </location>
</feature>
<evidence type="ECO:0000259" key="2">
    <source>
        <dbReference type="PROSITE" id="PS50048"/>
    </source>
</evidence>
<sequence>MVSGMTENSWHPESEQCTVDCKPLQDTDGEFSGTQSVQYGDRRIPAFEAAQLGVKLRVACEQCRTRKLRCSGISSDNKACLRCRQDRYECFFATQARIGRPRKTKEKSHTRSHSIDRDQEGARKMHCTTHISNLSAIQPAPSFDLASANCPRAATPSARAMSDAATPNLPGMQPAPSSLSDLSLAVFLESLYTLEIAPDDTIPSELGMNLNQDQWNEAPKPSLNEIMSPLALDNAKYAESALMDNNLVYSVPSDLSWWNLAWSLPKQVEKSASSNAVPQVVANPSLIPPEEPKQAHSLRYVSSAGVSANQTHPQLESCCSSYPANQSLKPGDGSPLSDHDKVHCVPNPKGLGCSCLCGSDVALLSLQRSLRNGSLADEKDKDKVPSEADVASSLVFTLSMSQAITKKCACSADCPTCKKDPSSEVSAGLLISTALQIYARALKVFQEVLVPNRQSKKCTCLSLHSQGTCQCGCDARTMVKEPPSDDSGVDVRIGDFCPTSQNARKIALKGSGTCTRGLTEIPPATLFYSQRYTLHS</sequence>
<dbReference type="SMART" id="SM00066">
    <property type="entry name" value="GAL4"/>
    <property type="match status" value="1"/>
</dbReference>
<dbReference type="InterPro" id="IPR001138">
    <property type="entry name" value="Zn2Cys6_DnaBD"/>
</dbReference>
<reference evidence="3" key="1">
    <citation type="submission" date="2023-02" db="EMBL/GenBank/DDBJ databases">
        <title>Mating type loci evolution in Malassezia.</title>
        <authorList>
            <person name="Coelho M.A."/>
        </authorList>
    </citation>
    <scope>NUCLEOTIDE SEQUENCE</scope>
    <source>
        <strain evidence="3">CBS 14136</strain>
    </source>
</reference>
<evidence type="ECO:0000313" key="4">
    <source>
        <dbReference type="Proteomes" id="UP001214628"/>
    </source>
</evidence>
<name>A0AAF0FAT9_9BASI</name>
<evidence type="ECO:0000256" key="1">
    <source>
        <dbReference type="SAM" id="MobiDB-lite"/>
    </source>
</evidence>
<proteinExistence type="predicted"/>
<organism evidence="3 4">
    <name type="scientific">Malassezia psittaci</name>
    <dbReference type="NCBI Taxonomy" id="1821823"/>
    <lineage>
        <taxon>Eukaryota</taxon>
        <taxon>Fungi</taxon>
        <taxon>Dikarya</taxon>
        <taxon>Basidiomycota</taxon>
        <taxon>Ustilaginomycotina</taxon>
        <taxon>Malasseziomycetes</taxon>
        <taxon>Malasseziales</taxon>
        <taxon>Malasseziaceae</taxon>
        <taxon>Malassezia</taxon>
    </lineage>
</organism>
<dbReference type="PROSITE" id="PS50048">
    <property type="entry name" value="ZN2_CY6_FUNGAL_2"/>
    <property type="match status" value="1"/>
</dbReference>
<gene>
    <name evidence="3" type="ORF">MPSI1_002680</name>
</gene>
<accession>A0AAF0FAT9</accession>
<dbReference type="AlphaFoldDB" id="A0AAF0FAT9"/>
<dbReference type="Pfam" id="PF00172">
    <property type="entry name" value="Zn_clus"/>
    <property type="match status" value="1"/>
</dbReference>
<feature type="compositionally biased region" description="Basic and acidic residues" evidence="1">
    <location>
        <begin position="107"/>
        <end position="123"/>
    </location>
</feature>
<evidence type="ECO:0000313" key="3">
    <source>
        <dbReference type="EMBL" id="WFD44015.1"/>
    </source>
</evidence>
<dbReference type="CDD" id="cd00067">
    <property type="entry name" value="GAL4"/>
    <property type="match status" value="1"/>
</dbReference>
<dbReference type="GO" id="GO:0000981">
    <property type="term" value="F:DNA-binding transcription factor activity, RNA polymerase II-specific"/>
    <property type="evidence" value="ECO:0007669"/>
    <property type="project" value="InterPro"/>
</dbReference>
<keyword evidence="4" id="KW-1185">Reference proteome</keyword>
<protein>
    <recommendedName>
        <fullName evidence="2">Zn(2)-C6 fungal-type domain-containing protein</fullName>
    </recommendedName>
</protein>
<dbReference type="Gene3D" id="4.10.240.10">
    <property type="entry name" value="Zn(2)-C6 fungal-type DNA-binding domain"/>
    <property type="match status" value="1"/>
</dbReference>
<dbReference type="Proteomes" id="UP001214628">
    <property type="component" value="Chromosome 3"/>
</dbReference>
<dbReference type="PROSITE" id="PS00463">
    <property type="entry name" value="ZN2_CY6_FUNGAL_1"/>
    <property type="match status" value="1"/>
</dbReference>
<dbReference type="EMBL" id="CP118377">
    <property type="protein sequence ID" value="WFD44015.1"/>
    <property type="molecule type" value="Genomic_DNA"/>
</dbReference>
<dbReference type="SUPFAM" id="SSF57701">
    <property type="entry name" value="Zn2/Cys6 DNA-binding domain"/>
    <property type="match status" value="1"/>
</dbReference>